<keyword evidence="1" id="KW-0812">Transmembrane</keyword>
<dbReference type="RefSeq" id="WP_310456829.1">
    <property type="nucleotide sequence ID" value="NZ_JAVKPH010000007.1"/>
</dbReference>
<protein>
    <submittedName>
        <fullName evidence="2">Uncharacterized protein</fullName>
    </submittedName>
</protein>
<sequence>MKKFCAIACTVGFSAFWIFGGLAVIGLVTGQAVGMTVLALSGIGLAVGLGARLALVQMTRSLPRGTPVRQQETPAG</sequence>
<reference evidence="2 3" key="1">
    <citation type="submission" date="2023-09" db="EMBL/GenBank/DDBJ databases">
        <title>Xinfangfangia sedmenti sp. nov., isolated the sedment.</title>
        <authorList>
            <person name="Xu L."/>
        </authorList>
    </citation>
    <scope>NUCLEOTIDE SEQUENCE [LARGE SCALE GENOMIC DNA]</scope>
    <source>
        <strain evidence="2 3">LG-4</strain>
    </source>
</reference>
<name>A0ABU1F6U2_9RHOB</name>
<evidence type="ECO:0000313" key="2">
    <source>
        <dbReference type="EMBL" id="MDR5652581.1"/>
    </source>
</evidence>
<evidence type="ECO:0000313" key="3">
    <source>
        <dbReference type="Proteomes" id="UP001247754"/>
    </source>
</evidence>
<keyword evidence="1" id="KW-0472">Membrane</keyword>
<keyword evidence="3" id="KW-1185">Reference proteome</keyword>
<accession>A0ABU1F6U2</accession>
<organism evidence="2 3">
    <name type="scientific">Ruixingdingia sedimenti</name>
    <dbReference type="NCBI Taxonomy" id="3073604"/>
    <lineage>
        <taxon>Bacteria</taxon>
        <taxon>Pseudomonadati</taxon>
        <taxon>Pseudomonadota</taxon>
        <taxon>Alphaproteobacteria</taxon>
        <taxon>Rhodobacterales</taxon>
        <taxon>Paracoccaceae</taxon>
        <taxon>Ruixingdingia</taxon>
    </lineage>
</organism>
<dbReference type="Proteomes" id="UP001247754">
    <property type="component" value="Unassembled WGS sequence"/>
</dbReference>
<evidence type="ECO:0000256" key="1">
    <source>
        <dbReference type="SAM" id="Phobius"/>
    </source>
</evidence>
<dbReference type="EMBL" id="JAVKPH010000007">
    <property type="protein sequence ID" value="MDR5652581.1"/>
    <property type="molecule type" value="Genomic_DNA"/>
</dbReference>
<comment type="caution">
    <text evidence="2">The sequence shown here is derived from an EMBL/GenBank/DDBJ whole genome shotgun (WGS) entry which is preliminary data.</text>
</comment>
<proteinExistence type="predicted"/>
<keyword evidence="1" id="KW-1133">Transmembrane helix</keyword>
<gene>
    <name evidence="2" type="ORF">RGD00_08205</name>
</gene>
<feature type="transmembrane region" description="Helical" evidence="1">
    <location>
        <begin position="33"/>
        <end position="55"/>
    </location>
</feature>